<evidence type="ECO:0000313" key="14">
    <source>
        <dbReference type="Proteomes" id="UP000054937"/>
    </source>
</evidence>
<dbReference type="InterPro" id="IPR014001">
    <property type="entry name" value="Helicase_ATP-bd"/>
</dbReference>
<evidence type="ECO:0000256" key="2">
    <source>
        <dbReference type="ARBA" id="ARBA00009687"/>
    </source>
</evidence>
<dbReference type="InParanoid" id="A0A0V0QCF0"/>
<evidence type="ECO:0000259" key="11">
    <source>
        <dbReference type="PROSITE" id="PS51192"/>
    </source>
</evidence>
<dbReference type="PROSITE" id="PS51194">
    <property type="entry name" value="HELICASE_CTER"/>
    <property type="match status" value="1"/>
</dbReference>
<organism evidence="13 14">
    <name type="scientific">Pseudocohnilembus persalinus</name>
    <name type="common">Ciliate</name>
    <dbReference type="NCBI Taxonomy" id="266149"/>
    <lineage>
        <taxon>Eukaryota</taxon>
        <taxon>Sar</taxon>
        <taxon>Alveolata</taxon>
        <taxon>Ciliophora</taxon>
        <taxon>Intramacronucleata</taxon>
        <taxon>Oligohymenophorea</taxon>
        <taxon>Scuticociliatia</taxon>
        <taxon>Philasterida</taxon>
        <taxon>Pseudocohnilembidae</taxon>
        <taxon>Pseudocohnilembus</taxon>
    </lineage>
</organism>
<dbReference type="PROSITE" id="PS51192">
    <property type="entry name" value="HELICASE_ATP_BIND_1"/>
    <property type="match status" value="1"/>
</dbReference>
<dbReference type="SUPFAM" id="SSF52540">
    <property type="entry name" value="P-loop containing nucleoside triphosphate hydrolases"/>
    <property type="match status" value="2"/>
</dbReference>
<evidence type="ECO:0000313" key="13">
    <source>
        <dbReference type="EMBL" id="KRW99907.1"/>
    </source>
</evidence>
<evidence type="ECO:0000256" key="9">
    <source>
        <dbReference type="ARBA" id="ARBA00023242"/>
    </source>
</evidence>
<feature type="compositionally biased region" description="Basic and acidic residues" evidence="10">
    <location>
        <begin position="1"/>
        <end position="12"/>
    </location>
</feature>
<dbReference type="Gene3D" id="1.10.10.60">
    <property type="entry name" value="Homeodomain-like"/>
    <property type="match status" value="1"/>
</dbReference>
<comment type="caution">
    <text evidence="13">The sequence shown here is derived from an EMBL/GenBank/DDBJ whole genome shotgun (WGS) entry which is preliminary data.</text>
</comment>
<dbReference type="GO" id="GO:0005524">
    <property type="term" value="F:ATP binding"/>
    <property type="evidence" value="ECO:0007669"/>
    <property type="project" value="UniProtKB-KW"/>
</dbReference>
<dbReference type="Gene3D" id="3.40.50.10810">
    <property type="entry name" value="Tandem AAA-ATPase domain"/>
    <property type="match status" value="1"/>
</dbReference>
<evidence type="ECO:0000256" key="4">
    <source>
        <dbReference type="ARBA" id="ARBA00022801"/>
    </source>
</evidence>
<dbReference type="GO" id="GO:0016787">
    <property type="term" value="F:hydrolase activity"/>
    <property type="evidence" value="ECO:0007669"/>
    <property type="project" value="UniProtKB-KW"/>
</dbReference>
<dbReference type="GO" id="GO:0005634">
    <property type="term" value="C:nucleus"/>
    <property type="evidence" value="ECO:0007669"/>
    <property type="project" value="UniProtKB-SubCell"/>
</dbReference>
<proteinExistence type="inferred from homology"/>
<evidence type="ECO:0000256" key="5">
    <source>
        <dbReference type="ARBA" id="ARBA00022806"/>
    </source>
</evidence>
<keyword evidence="6" id="KW-0067">ATP-binding</keyword>
<dbReference type="GO" id="GO:0006325">
    <property type="term" value="P:chromatin organization"/>
    <property type="evidence" value="ECO:0007669"/>
    <property type="project" value="UniProtKB-KW"/>
</dbReference>
<dbReference type="InterPro" id="IPR038718">
    <property type="entry name" value="SNF2-like_sf"/>
</dbReference>
<feature type="compositionally biased region" description="Basic and acidic residues" evidence="10">
    <location>
        <begin position="855"/>
        <end position="865"/>
    </location>
</feature>
<dbReference type="InterPro" id="IPR027417">
    <property type="entry name" value="P-loop_NTPase"/>
</dbReference>
<keyword evidence="7" id="KW-0156">Chromatin regulator</keyword>
<feature type="region of interest" description="Disordered" evidence="10">
    <location>
        <begin position="839"/>
        <end position="888"/>
    </location>
</feature>
<dbReference type="InterPro" id="IPR000330">
    <property type="entry name" value="SNF2_N"/>
</dbReference>
<feature type="compositionally biased region" description="Basic and acidic residues" evidence="10">
    <location>
        <begin position="25"/>
        <end position="34"/>
    </location>
</feature>
<feature type="compositionally biased region" description="Acidic residues" evidence="10">
    <location>
        <begin position="141"/>
        <end position="156"/>
    </location>
</feature>
<keyword evidence="8" id="KW-0238">DNA-binding</keyword>
<accession>A0A0V0QCF0</accession>
<keyword evidence="14" id="KW-1185">Reference proteome</keyword>
<dbReference type="OMA" id="VHDYQFF"/>
<name>A0A0V0QCF0_PSEPJ</name>
<dbReference type="Gene3D" id="3.40.50.300">
    <property type="entry name" value="P-loop containing nucleotide triphosphate hydrolases"/>
    <property type="match status" value="1"/>
</dbReference>
<dbReference type="InterPro" id="IPR001650">
    <property type="entry name" value="Helicase_C-like"/>
</dbReference>
<dbReference type="SMART" id="SM00487">
    <property type="entry name" value="DEXDc"/>
    <property type="match status" value="1"/>
</dbReference>
<dbReference type="OrthoDB" id="5857104at2759"/>
<dbReference type="GO" id="GO:0004386">
    <property type="term" value="F:helicase activity"/>
    <property type="evidence" value="ECO:0007669"/>
    <property type="project" value="UniProtKB-KW"/>
</dbReference>
<dbReference type="EMBL" id="LDAU01000202">
    <property type="protein sequence ID" value="KRW99907.1"/>
    <property type="molecule type" value="Genomic_DNA"/>
</dbReference>
<feature type="compositionally biased region" description="Basic and acidic residues" evidence="10">
    <location>
        <begin position="706"/>
        <end position="722"/>
    </location>
</feature>
<dbReference type="FunFam" id="3.40.50.300:FF:000082">
    <property type="entry name" value="ISWI chromatin remodeling complex ATPase ISW1"/>
    <property type="match status" value="1"/>
</dbReference>
<reference evidence="13 14" key="1">
    <citation type="journal article" date="2015" name="Sci. Rep.">
        <title>Genome of the facultative scuticociliatosis pathogen Pseudocohnilembus persalinus provides insight into its virulence through horizontal gene transfer.</title>
        <authorList>
            <person name="Xiong J."/>
            <person name="Wang G."/>
            <person name="Cheng J."/>
            <person name="Tian M."/>
            <person name="Pan X."/>
            <person name="Warren A."/>
            <person name="Jiang C."/>
            <person name="Yuan D."/>
            <person name="Miao W."/>
        </authorList>
    </citation>
    <scope>NUCLEOTIDE SEQUENCE [LARGE SCALE GENOMIC DNA]</scope>
    <source>
        <strain evidence="13">36N120E</strain>
    </source>
</reference>
<dbReference type="FunFam" id="3.40.50.10810:FF:000005">
    <property type="entry name" value="Photoperiod-independent early flowering 1"/>
    <property type="match status" value="1"/>
</dbReference>
<feature type="domain" description="Helicase C-terminal" evidence="12">
    <location>
        <begin position="489"/>
        <end position="640"/>
    </location>
</feature>
<dbReference type="InterPro" id="IPR049730">
    <property type="entry name" value="SNF2/RAD54-like_C"/>
</dbReference>
<evidence type="ECO:0000256" key="10">
    <source>
        <dbReference type="SAM" id="MobiDB-lite"/>
    </source>
</evidence>
<dbReference type="PANTHER" id="PTHR10799">
    <property type="entry name" value="SNF2/RAD54 HELICASE FAMILY"/>
    <property type="match status" value="1"/>
</dbReference>
<gene>
    <name evidence="13" type="ORF">PPERSA_12583</name>
</gene>
<sequence>MEQEKENQKTEQMEIEENQESSEAQQEKLREAKRSIQKKYAQKLQDSDDDENSNQDKQKKQEQKDEDYQEKNQDQNQNQKSEISKKEELIKKNESQLDSVESRMQKLLEKAEKYTDFLIKRHQNRKSSMSLQERKKRGNWEDEQEEEKELLDDEEGQTEKNTYLQKQPSILKGGELKSYQLLGLNWMISLYESGLNGILADQMGLGKTIQTISLVAFLREFKKIKGPFLIFGPKSTLGNWQKEFAKWLPAAKLVKLIATKEERGEILDKYISTGDFDVCLTSFEGVKICANYLKKISWQYMIIDEAHKLKNEESQLSKMIRTFDTKNKLLLTGTPLQNNLHELWSLLNFILPDLFKDSDIFDDWFSANQNQNVGGDVEQKNLDMIKQLHKILKPFMIRRTKAEVEKTMPPKKEIHLFIGLSGLQIDIYKKLLKKQNLTGDNDQQKKHYLNTLMQLRKCCNHPYLFEGVEDENLPVLGEHLVENCGKMRVLDKLLVKLHKEKHQVLIFSQMTMLLDVLEDYCNLRQYNYCRIDGSTDMDTRDKGINDFTKPNSDKFIFLLSTRAGGLGINLMTADTVVLYDSDWNPQMDLQAMDRAHRIGQKNQVNVYRFISENTVEEKIVERQTIKLRWDNLVIQQGKLTQKQKQLNKDELKDIIQHGAASIFKVNDGQGTFNDQEIDKLLERGDQKTKQFNDEIAKRLGSVAEGKIADKQNQEEKEEKDSEMNLGMQQINIYDFMDFNKNKEDEQVLDEIIARELEAQNETNRSRRDKKTMNYNINQQFMMQMQPTLPGQGSKIPEPKKIRLPEHQFFVNREKLQELLQLEEDYRVQNLINEKKELAKRENERRKLNNSRYHRYNREKDRDRESNQQQEESQNQNEESQQQEKEKFEPKSCSWYVDLSEEEKEEKERLYKTGFPGWLKSDFESFVQGCTKYGRDNIEKIAKGWRSVFLQRGRRFGIFVRRFSLFLQYQDQTLGRSQRVQQSLLGKNWGNE</sequence>
<dbReference type="FunCoup" id="A0A0V0QCF0">
    <property type="interactions" value="109"/>
</dbReference>
<dbReference type="Pfam" id="PF00176">
    <property type="entry name" value="SNF2-rel_dom"/>
    <property type="match status" value="1"/>
</dbReference>
<feature type="region of interest" description="Disordered" evidence="10">
    <location>
        <begin position="705"/>
        <end position="724"/>
    </location>
</feature>
<feature type="compositionally biased region" description="Basic and acidic residues" evidence="10">
    <location>
        <begin position="82"/>
        <end position="99"/>
    </location>
</feature>
<feature type="domain" description="Helicase ATP-binding" evidence="11">
    <location>
        <begin position="188"/>
        <end position="353"/>
    </location>
</feature>
<comment type="subcellular location">
    <subcellularLocation>
        <location evidence="1">Nucleus</location>
    </subcellularLocation>
</comment>
<dbReference type="Pfam" id="PF00271">
    <property type="entry name" value="Helicase_C"/>
    <property type="match status" value="1"/>
</dbReference>
<feature type="region of interest" description="Disordered" evidence="10">
    <location>
        <begin position="1"/>
        <end position="99"/>
    </location>
</feature>
<feature type="compositionally biased region" description="Basic and acidic residues" evidence="10">
    <location>
        <begin position="54"/>
        <end position="63"/>
    </location>
</feature>
<evidence type="ECO:0000256" key="3">
    <source>
        <dbReference type="ARBA" id="ARBA00022741"/>
    </source>
</evidence>
<feature type="region of interest" description="Disordered" evidence="10">
    <location>
        <begin position="125"/>
        <end position="162"/>
    </location>
</feature>
<evidence type="ECO:0000256" key="1">
    <source>
        <dbReference type="ARBA" id="ARBA00004123"/>
    </source>
</evidence>
<feature type="compositionally biased region" description="Low complexity" evidence="10">
    <location>
        <begin position="866"/>
        <end position="879"/>
    </location>
</feature>
<dbReference type="AlphaFoldDB" id="A0A0V0QCF0"/>
<protein>
    <submittedName>
        <fullName evidence="13">p-loop containing nucleoside triphosphate hydrolase</fullName>
    </submittedName>
</protein>
<evidence type="ECO:0000256" key="6">
    <source>
        <dbReference type="ARBA" id="ARBA00022840"/>
    </source>
</evidence>
<keyword evidence="3" id="KW-0547">Nucleotide-binding</keyword>
<comment type="similarity">
    <text evidence="2">Belongs to the SNF2/RAD54 helicase family. ISWI subfamily.</text>
</comment>
<dbReference type="GO" id="GO:0003677">
    <property type="term" value="F:DNA binding"/>
    <property type="evidence" value="ECO:0007669"/>
    <property type="project" value="UniProtKB-KW"/>
</dbReference>
<evidence type="ECO:0000256" key="7">
    <source>
        <dbReference type="ARBA" id="ARBA00022853"/>
    </source>
</evidence>
<keyword evidence="5" id="KW-0347">Helicase</keyword>
<dbReference type="SMART" id="SM00490">
    <property type="entry name" value="HELICc"/>
    <property type="match status" value="1"/>
</dbReference>
<keyword evidence="4 13" id="KW-0378">Hydrolase</keyword>
<keyword evidence="9" id="KW-0539">Nucleus</keyword>
<dbReference type="Proteomes" id="UP000054937">
    <property type="component" value="Unassembled WGS sequence"/>
</dbReference>
<dbReference type="CDD" id="cd18793">
    <property type="entry name" value="SF2_C_SNF"/>
    <property type="match status" value="1"/>
</dbReference>
<evidence type="ECO:0000256" key="8">
    <source>
        <dbReference type="ARBA" id="ARBA00023125"/>
    </source>
</evidence>
<evidence type="ECO:0000259" key="12">
    <source>
        <dbReference type="PROSITE" id="PS51194"/>
    </source>
</evidence>